<comment type="similarity">
    <text evidence="1">Belongs to the ADP-ribosylglycohydrolase family.</text>
</comment>
<dbReference type="InterPro" id="IPR005502">
    <property type="entry name" value="Ribosyl_crysJ1"/>
</dbReference>
<organism evidence="5 6">
    <name type="scientific">Estrella lausannensis</name>
    <dbReference type="NCBI Taxonomy" id="483423"/>
    <lineage>
        <taxon>Bacteria</taxon>
        <taxon>Pseudomonadati</taxon>
        <taxon>Chlamydiota</taxon>
        <taxon>Chlamydiia</taxon>
        <taxon>Parachlamydiales</taxon>
        <taxon>Candidatus Criblamydiaceae</taxon>
        <taxon>Estrella</taxon>
    </lineage>
</organism>
<feature type="binding site" evidence="3">
    <location>
        <position position="162"/>
    </location>
    <ligand>
        <name>Mg(2+)</name>
        <dbReference type="ChEBI" id="CHEBI:18420"/>
        <label>1</label>
    </ligand>
</feature>
<feature type="binding site" evidence="3">
    <location>
        <position position="476"/>
    </location>
    <ligand>
        <name>Mg(2+)</name>
        <dbReference type="ChEBI" id="CHEBI:18420"/>
        <label>1</label>
    </ligand>
</feature>
<reference evidence="6" key="1">
    <citation type="submission" date="2015-06" db="EMBL/GenBank/DDBJ databases">
        <authorList>
            <person name="Bertelli C."/>
        </authorList>
    </citation>
    <scope>NUCLEOTIDE SEQUENCE [LARGE SCALE GENOMIC DNA]</scope>
    <source>
        <strain evidence="6">CRIB-30</strain>
    </source>
</reference>
<evidence type="ECO:0000313" key="6">
    <source>
        <dbReference type="Proteomes" id="UP000220251"/>
    </source>
</evidence>
<dbReference type="RefSeq" id="WP_098037322.1">
    <property type="nucleotide sequence ID" value="NZ_CWGJ01000001.1"/>
</dbReference>
<dbReference type="GO" id="GO:0046872">
    <property type="term" value="F:metal ion binding"/>
    <property type="evidence" value="ECO:0007669"/>
    <property type="project" value="UniProtKB-KW"/>
</dbReference>
<gene>
    <name evidence="5" type="ORF">ELAC_0106</name>
</gene>
<dbReference type="EMBL" id="CWGJ01000001">
    <property type="protein sequence ID" value="CRX37468.1"/>
    <property type="molecule type" value="Genomic_DNA"/>
</dbReference>
<evidence type="ECO:0000256" key="3">
    <source>
        <dbReference type="PIRSR" id="PIRSR605502-1"/>
    </source>
</evidence>
<dbReference type="InterPro" id="IPR036705">
    <property type="entry name" value="Ribosyl_crysJ1_sf"/>
</dbReference>
<accession>A0A0H5DNS3</accession>
<evidence type="ECO:0000256" key="4">
    <source>
        <dbReference type="SAM" id="Phobius"/>
    </source>
</evidence>
<dbReference type="AlphaFoldDB" id="A0A0H5DNS3"/>
<evidence type="ECO:0000313" key="5">
    <source>
        <dbReference type="EMBL" id="CRX37468.1"/>
    </source>
</evidence>
<dbReference type="Pfam" id="PF03747">
    <property type="entry name" value="ADP_ribosyl_GH"/>
    <property type="match status" value="1"/>
</dbReference>
<feature type="binding site" evidence="3">
    <location>
        <position position="161"/>
    </location>
    <ligand>
        <name>Mg(2+)</name>
        <dbReference type="ChEBI" id="CHEBI:18420"/>
        <label>1</label>
    </ligand>
</feature>
<keyword evidence="4" id="KW-0812">Transmembrane</keyword>
<sequence length="524" mass="58785">MDPAERTSCNHSDSYHLFHGGCPDLDQSANKKYRKQTIALGVCTLGIAHAIYYTFCNAEEKPTLQDRTIAPLESDAEESANDDATPQQKLAQKVTNSMLLSAIGDTIGYGSGHNPSQNDFPWECSGSWHNQQNALNRYYEGSIRNIHFRTPKDEQRWIVSDDTIFQLIEAESILKVLRKDRSAGYLTIVDRIAKDASARLEEEFSKKTLIRSFGSMTYQCHMHYKQDIDHWRELIEYNPKAMGCGASMRGGVFGLFFPGENNRDMLIPLTLFAGTITTPSTMGILGGLASALFTAYALEDKPVGSWIPQMLEDFEKAKKFLEMVAKDKSFSKAERNFAAQCIEPENWNNPLGQWIEYYQLLSDSKPVLPKFDTFPKDLDEVQKFHSKFLYKTDNYQSQILGKHATNSVILAHHGLMSAVAFLLSTHEQNKKLTKNPGLMRPSDLQSLMDKTPKAKLEQVVDHLIKITGMHGGDTDSTCCIALGIYGALAGTRGIAPHHLQELEYRQLIEGIGDKADELLSGERL</sequence>
<keyword evidence="4" id="KW-0472">Membrane</keyword>
<dbReference type="InterPro" id="IPR050792">
    <property type="entry name" value="ADP-ribosylglycohydrolase"/>
</dbReference>
<name>A0A0H5DNS3_9BACT</name>
<dbReference type="Proteomes" id="UP000220251">
    <property type="component" value="Unassembled WGS sequence"/>
</dbReference>
<dbReference type="SUPFAM" id="SSF101478">
    <property type="entry name" value="ADP-ribosylglycohydrolase"/>
    <property type="match status" value="1"/>
</dbReference>
<dbReference type="GO" id="GO:0016787">
    <property type="term" value="F:hydrolase activity"/>
    <property type="evidence" value="ECO:0007669"/>
    <property type="project" value="UniProtKB-KW"/>
</dbReference>
<dbReference type="Gene3D" id="1.10.4080.10">
    <property type="entry name" value="ADP-ribosylation/Crystallin J1"/>
    <property type="match status" value="1"/>
</dbReference>
<proteinExistence type="inferred from homology"/>
<dbReference type="PANTHER" id="PTHR16222">
    <property type="entry name" value="ADP-RIBOSYLGLYCOHYDROLASE"/>
    <property type="match status" value="1"/>
</dbReference>
<keyword evidence="4" id="KW-1133">Transmembrane helix</keyword>
<keyword evidence="6" id="KW-1185">Reference proteome</keyword>
<dbReference type="PANTHER" id="PTHR16222:SF26">
    <property type="entry name" value="ADP-RIBOSYLHYDROLASE ARH1"/>
    <property type="match status" value="1"/>
</dbReference>
<feature type="transmembrane region" description="Helical" evidence="4">
    <location>
        <begin position="37"/>
        <end position="55"/>
    </location>
</feature>
<evidence type="ECO:0000256" key="1">
    <source>
        <dbReference type="ARBA" id="ARBA00010702"/>
    </source>
</evidence>
<keyword evidence="3" id="KW-0479">Metal-binding</keyword>
<keyword evidence="2" id="KW-0378">Hydrolase</keyword>
<evidence type="ECO:0000256" key="2">
    <source>
        <dbReference type="ARBA" id="ARBA00022801"/>
    </source>
</evidence>
<protein>
    <submittedName>
        <fullName evidence="5">Putative membrane protein</fullName>
    </submittedName>
</protein>
<feature type="binding site" evidence="3">
    <location>
        <position position="160"/>
    </location>
    <ligand>
        <name>Mg(2+)</name>
        <dbReference type="ChEBI" id="CHEBI:18420"/>
        <label>1</label>
    </ligand>
</feature>
<feature type="binding site" evidence="3">
    <location>
        <position position="475"/>
    </location>
    <ligand>
        <name>Mg(2+)</name>
        <dbReference type="ChEBI" id="CHEBI:18420"/>
        <label>1</label>
    </ligand>
</feature>
<keyword evidence="3" id="KW-0460">Magnesium</keyword>
<feature type="binding site" evidence="3">
    <location>
        <position position="473"/>
    </location>
    <ligand>
        <name>Mg(2+)</name>
        <dbReference type="ChEBI" id="CHEBI:18420"/>
        <label>1</label>
    </ligand>
</feature>
<comment type="cofactor">
    <cofactor evidence="3">
        <name>Mg(2+)</name>
        <dbReference type="ChEBI" id="CHEBI:18420"/>
    </cofactor>
    <text evidence="3">Binds 2 magnesium ions per subunit.</text>
</comment>